<dbReference type="WBParaSite" id="TMUE_1000005247.1">
    <property type="protein sequence ID" value="TMUE_1000005247.1"/>
    <property type="gene ID" value="WBGene00293999"/>
</dbReference>
<dbReference type="Pfam" id="PF01167">
    <property type="entry name" value="Tub"/>
    <property type="match status" value="1"/>
</dbReference>
<dbReference type="InterPro" id="IPR025659">
    <property type="entry name" value="Tubby-like_C"/>
</dbReference>
<evidence type="ECO:0000313" key="4">
    <source>
        <dbReference type="Proteomes" id="UP000046395"/>
    </source>
</evidence>
<reference evidence="5" key="1">
    <citation type="submission" date="2019-12" db="UniProtKB">
        <authorList>
            <consortium name="WormBaseParasite"/>
        </authorList>
    </citation>
    <scope>IDENTIFICATION</scope>
</reference>
<evidence type="ECO:0000256" key="1">
    <source>
        <dbReference type="ARBA" id="ARBA00007129"/>
    </source>
</evidence>
<dbReference type="PANTHER" id="PTHR16517:SF2">
    <property type="entry name" value="TUBBY-RELATED PROTEIN 4"/>
    <property type="match status" value="1"/>
</dbReference>
<dbReference type="InterPro" id="IPR001680">
    <property type="entry name" value="WD40_rpt"/>
</dbReference>
<dbReference type="SMART" id="SM00320">
    <property type="entry name" value="WD40"/>
    <property type="match status" value="2"/>
</dbReference>
<protein>
    <submittedName>
        <fullName evidence="5">WD_REPEATS_REGION domain-containing protein</fullName>
    </submittedName>
</protein>
<dbReference type="Gene3D" id="2.130.10.10">
    <property type="entry name" value="YVTN repeat-like/Quinoprotein amine dehydrogenase"/>
    <property type="match status" value="1"/>
</dbReference>
<evidence type="ECO:0000259" key="3">
    <source>
        <dbReference type="Pfam" id="PF01167"/>
    </source>
</evidence>
<dbReference type="Gene3D" id="3.20.90.10">
    <property type="entry name" value="Tubby Protein, Chain A"/>
    <property type="match status" value="1"/>
</dbReference>
<organism evidence="4 5">
    <name type="scientific">Trichuris muris</name>
    <name type="common">Mouse whipworm</name>
    <dbReference type="NCBI Taxonomy" id="70415"/>
    <lineage>
        <taxon>Eukaryota</taxon>
        <taxon>Metazoa</taxon>
        <taxon>Ecdysozoa</taxon>
        <taxon>Nematoda</taxon>
        <taxon>Enoplea</taxon>
        <taxon>Dorylaimia</taxon>
        <taxon>Trichinellida</taxon>
        <taxon>Trichuridae</taxon>
        <taxon>Trichuris</taxon>
    </lineage>
</organism>
<dbReference type="InterPro" id="IPR000007">
    <property type="entry name" value="Tubby_C"/>
</dbReference>
<dbReference type="STRING" id="70415.A0A5S6QEA1"/>
<dbReference type="PROSITE" id="PS50082">
    <property type="entry name" value="WD_REPEATS_2"/>
    <property type="match status" value="1"/>
</dbReference>
<comment type="similarity">
    <text evidence="1">Belongs to the TUB family.</text>
</comment>
<name>A0A5S6QEA1_TRIMR</name>
<dbReference type="AlphaFoldDB" id="A0A5S6QEA1"/>
<dbReference type="SUPFAM" id="SSF54518">
    <property type="entry name" value="Tubby C-terminal domain-like"/>
    <property type="match status" value="1"/>
</dbReference>
<keyword evidence="2" id="KW-0853">WD repeat</keyword>
<sequence>MYIHLEDQKSPGTYVNQFVRGLSWINSTENRNEGYLASGVYAGIVGITCTNLEPCDSRLGGNSATERRVNINIRAHMAPVTCVQWNTRFGYLTTGDEKGSVFLWKRMENDQWTIQLLCRMDSKVLRIRWNSSGQLAVIITDDGSAAVYTVTGEYRWTSPNPNYFVRSAAFMPATTTSGESEQLLLACPAHFIVVNCNHFTMEVVDASHLGAICLMDYSAKCFNENAARLAIATVRRTLLLLKNIGSRKGVIHRGIGMAANLQWSSDGYMLAVISICTQLTPSKLLIYRCDGAKCFERNINAVRYYEGFTAMAWAYSSECLIFSQGRRMFTLRLAKRFPCLQMLASKRVMEMCSHSSELLQLTGLPGPSIIHAEQSEHSIIQCLYPKRHSLMQFVCRPMKQRFYGLMVPMGSARSPFGWELLMEHAGGYVPLLRAYRVGLLQSEYAIWTTDYALRRTELSHLLFGQRRSHGFLPCYPSRRRRQQRAIARYSHFKKIALVSSNVWGNKFALRGLNRSVLPMRLGEVAYHSDILHSQPRQMTVKLVPLDYPAERSDNERFVCREAKSCLEANVCVALMDRLKSLTDMLSSCFMAFRGRDKVDELKNSLPEVVQAESGPEAPLLSGADWWEKKLEGIAYIDEGVGDDGDPIVEENSSEAVPDPIEALPACPPDSETEFPGSSECAGSVRRYLLETEKLINNFQNTLSFCLSRSSSEEARSSRFNPPRRGSRASAIEECSLQLWPLCRLVHCWRQEISGLKSPGNGANGWTDLSLMDMYLLNSQVDAATRFLECVDMLMCRFCRTCQVRDSEMERRNVVVLNNAPPDWNRNLDIFQLDFGGRVTRQSVKNFMINHNDQQILQFGRTGGSSFVLDFESPFSPVQAFALALTSVAKR</sequence>
<dbReference type="Proteomes" id="UP000046395">
    <property type="component" value="Unassembled WGS sequence"/>
</dbReference>
<dbReference type="InterPro" id="IPR036322">
    <property type="entry name" value="WD40_repeat_dom_sf"/>
</dbReference>
<dbReference type="PANTHER" id="PTHR16517">
    <property type="entry name" value="TUBBY-RELATED"/>
    <property type="match status" value="1"/>
</dbReference>
<proteinExistence type="inferred from homology"/>
<feature type="repeat" description="WD" evidence="2">
    <location>
        <begin position="73"/>
        <end position="105"/>
    </location>
</feature>
<feature type="domain" description="Tubby C-terminal" evidence="3">
    <location>
        <begin position="806"/>
        <end position="887"/>
    </location>
</feature>
<dbReference type="InterPro" id="IPR015943">
    <property type="entry name" value="WD40/YVTN_repeat-like_dom_sf"/>
</dbReference>
<evidence type="ECO:0000256" key="2">
    <source>
        <dbReference type="PROSITE-ProRule" id="PRU00221"/>
    </source>
</evidence>
<keyword evidence="4" id="KW-1185">Reference proteome</keyword>
<accession>A0A5S6QEA1</accession>
<dbReference type="SUPFAM" id="SSF50978">
    <property type="entry name" value="WD40 repeat-like"/>
    <property type="match status" value="1"/>
</dbReference>
<dbReference type="PRINTS" id="PR01573">
    <property type="entry name" value="SUPERTUBBY"/>
</dbReference>
<evidence type="ECO:0000313" key="5">
    <source>
        <dbReference type="WBParaSite" id="TMUE_1000005247.1"/>
    </source>
</evidence>